<comment type="caution">
    <text evidence="3">The sequence shown here is derived from an EMBL/GenBank/DDBJ whole genome shotgun (WGS) entry which is preliminary data.</text>
</comment>
<evidence type="ECO:0000313" key="4">
    <source>
        <dbReference type="Proteomes" id="UP000481421"/>
    </source>
</evidence>
<dbReference type="Pfam" id="PF13302">
    <property type="entry name" value="Acetyltransf_3"/>
    <property type="match status" value="1"/>
</dbReference>
<proteinExistence type="predicted"/>
<evidence type="ECO:0000313" key="3">
    <source>
        <dbReference type="EMBL" id="NEX45974.1"/>
    </source>
</evidence>
<dbReference type="GO" id="GO:0016747">
    <property type="term" value="F:acyltransferase activity, transferring groups other than amino-acyl groups"/>
    <property type="evidence" value="ECO:0007669"/>
    <property type="project" value="InterPro"/>
</dbReference>
<keyword evidence="4" id="KW-1185">Reference proteome</keyword>
<organism evidence="3 4">
    <name type="scientific">Pseudotabrizicola algicola</name>
    <dbReference type="NCBI Taxonomy" id="2709381"/>
    <lineage>
        <taxon>Bacteria</taxon>
        <taxon>Pseudomonadati</taxon>
        <taxon>Pseudomonadota</taxon>
        <taxon>Alphaproteobacteria</taxon>
        <taxon>Rhodobacterales</taxon>
        <taxon>Paracoccaceae</taxon>
        <taxon>Pseudotabrizicola</taxon>
    </lineage>
</organism>
<dbReference type="Proteomes" id="UP000481421">
    <property type="component" value="Unassembled WGS sequence"/>
</dbReference>
<name>A0A6B3RIU9_9RHOB</name>
<dbReference type="EMBL" id="JAAIKE010000002">
    <property type="protein sequence ID" value="NEX45974.1"/>
    <property type="molecule type" value="Genomic_DNA"/>
</dbReference>
<dbReference type="Gene3D" id="3.40.630.30">
    <property type="match status" value="1"/>
</dbReference>
<dbReference type="InterPro" id="IPR016181">
    <property type="entry name" value="Acyl_CoA_acyltransferase"/>
</dbReference>
<dbReference type="RefSeq" id="WP_164610263.1">
    <property type="nucleotide sequence ID" value="NZ_JAAIKE010000002.1"/>
</dbReference>
<dbReference type="SUPFAM" id="SSF55729">
    <property type="entry name" value="Acyl-CoA N-acyltransferases (Nat)"/>
    <property type="match status" value="1"/>
</dbReference>
<feature type="region of interest" description="Disordered" evidence="1">
    <location>
        <begin position="100"/>
        <end position="122"/>
    </location>
</feature>
<evidence type="ECO:0000259" key="2">
    <source>
        <dbReference type="Pfam" id="PF13302"/>
    </source>
</evidence>
<reference evidence="3 4" key="1">
    <citation type="submission" date="2020-02" db="EMBL/GenBank/DDBJ databases">
        <title>Rhodobacter algicola sp. nov., isolated from microalga culture.</title>
        <authorList>
            <person name="Park C.-Y."/>
        </authorList>
    </citation>
    <scope>NUCLEOTIDE SEQUENCE [LARGE SCALE GENOMIC DNA]</scope>
    <source>
        <strain evidence="3 4">ETT8</strain>
    </source>
</reference>
<dbReference type="AlphaFoldDB" id="A0A6B3RIU9"/>
<protein>
    <submittedName>
        <fullName evidence="3">GNAT family N-acetyltransferase</fullName>
    </submittedName>
</protein>
<feature type="domain" description="N-acetyltransferase" evidence="2">
    <location>
        <begin position="5"/>
        <end position="93"/>
    </location>
</feature>
<dbReference type="InterPro" id="IPR000182">
    <property type="entry name" value="GNAT_dom"/>
</dbReference>
<keyword evidence="3" id="KW-0808">Transferase</keyword>
<evidence type="ECO:0000256" key="1">
    <source>
        <dbReference type="SAM" id="MobiDB-lite"/>
    </source>
</evidence>
<sequence length="122" mass="13180">MLGHWEIRGFGTFVATRKDTGGIVGGFGPHFPAGRPERELGWCIWDAAEGGQGFAFEASAATRAHVYDSLGWSTAVSYIHPDNAESIRLAQRLRCALDPGAEAPAKVPPPLVFRHPDPADLR</sequence>
<accession>A0A6B3RIU9</accession>
<gene>
    <name evidence="3" type="ORF">G3572_07140</name>
</gene>